<keyword evidence="1" id="KW-0812">Transmembrane</keyword>
<dbReference type="Proteomes" id="UP000297385">
    <property type="component" value="Unassembled WGS sequence"/>
</dbReference>
<sequence length="220" mass="24118">MDEDKKRNWDVWLAALAPVITVAGILVGVWQFNAGERNRVVLENELLTKKDEIEFHRKLWLEKLDTYRSIVTVAGKIAAATDSDHLDQKNFDVLVSQLVAAYWGQSIFVEDGDVADALGDFYRAADSYRSGWSGTGQSKDSKPLKIKADRLAQACKASIARDAPRAEQGNDPSHCVFCASVDCGSFPRRKALGPAGLPGVLSCSGVFLLFSTGKGWRARI</sequence>
<evidence type="ECO:0000256" key="1">
    <source>
        <dbReference type="SAM" id="Phobius"/>
    </source>
</evidence>
<proteinExistence type="predicted"/>
<evidence type="ECO:0000313" key="2">
    <source>
        <dbReference type="EMBL" id="TFE41884.1"/>
    </source>
</evidence>
<dbReference type="RefSeq" id="WP_134465165.1">
    <property type="nucleotide sequence ID" value="NZ_SNVI01000002.1"/>
</dbReference>
<dbReference type="EMBL" id="SNVI01000002">
    <property type="protein sequence ID" value="TFE41884.1"/>
    <property type="molecule type" value="Genomic_DNA"/>
</dbReference>
<reference evidence="2 3" key="1">
    <citation type="submission" date="2019-03" db="EMBL/GenBank/DDBJ databases">
        <title>Complete Genome Sequence of Paraburkholderia dipogonis ICMP 19430T, a Nitrogen-fixing Symbiont of the South African Invasive Legume Dipogon lignosus in New Zealand.</title>
        <authorList>
            <person name="De Meyer S.E."/>
        </authorList>
    </citation>
    <scope>NUCLEOTIDE SEQUENCE [LARGE SCALE GENOMIC DNA]</scope>
    <source>
        <strain evidence="2 3">ICMP 19430</strain>
    </source>
</reference>
<evidence type="ECO:0000313" key="3">
    <source>
        <dbReference type="Proteomes" id="UP000297385"/>
    </source>
</evidence>
<name>A0A4Y8MWS2_9BURK</name>
<feature type="transmembrane region" description="Helical" evidence="1">
    <location>
        <begin position="12"/>
        <end position="32"/>
    </location>
</feature>
<comment type="caution">
    <text evidence="2">The sequence shown here is derived from an EMBL/GenBank/DDBJ whole genome shotgun (WGS) entry which is preliminary data.</text>
</comment>
<gene>
    <name evidence="2" type="ORF">E2553_35180</name>
</gene>
<protein>
    <submittedName>
        <fullName evidence="2">Uncharacterized protein</fullName>
    </submittedName>
</protein>
<dbReference type="AlphaFoldDB" id="A0A4Y8MWS2"/>
<organism evidence="2 3">
    <name type="scientific">Paraburkholderia dipogonis</name>
    <dbReference type="NCBI Taxonomy" id="1211383"/>
    <lineage>
        <taxon>Bacteria</taxon>
        <taxon>Pseudomonadati</taxon>
        <taxon>Pseudomonadota</taxon>
        <taxon>Betaproteobacteria</taxon>
        <taxon>Burkholderiales</taxon>
        <taxon>Burkholderiaceae</taxon>
        <taxon>Paraburkholderia</taxon>
    </lineage>
</organism>
<accession>A0A4Y8MWS2</accession>
<keyword evidence="1" id="KW-0472">Membrane</keyword>
<keyword evidence="1" id="KW-1133">Transmembrane helix</keyword>